<dbReference type="GeneID" id="83016500"/>
<feature type="transmembrane region" description="Helical" evidence="1">
    <location>
        <begin position="420"/>
        <end position="438"/>
    </location>
</feature>
<evidence type="ECO:0000313" key="2">
    <source>
        <dbReference type="EMBL" id="RGR70690.1"/>
    </source>
</evidence>
<evidence type="ECO:0008006" key="4">
    <source>
        <dbReference type="Google" id="ProtNLM"/>
    </source>
</evidence>
<dbReference type="Proteomes" id="UP000284178">
    <property type="component" value="Unassembled WGS sequence"/>
</dbReference>
<accession>A0A412FRA7</accession>
<evidence type="ECO:0000256" key="1">
    <source>
        <dbReference type="SAM" id="Phobius"/>
    </source>
</evidence>
<keyword evidence="1" id="KW-1133">Transmembrane helix</keyword>
<evidence type="ECO:0000313" key="3">
    <source>
        <dbReference type="Proteomes" id="UP000284178"/>
    </source>
</evidence>
<reference evidence="2 3" key="1">
    <citation type="submission" date="2018-08" db="EMBL/GenBank/DDBJ databases">
        <title>A genome reference for cultivated species of the human gut microbiota.</title>
        <authorList>
            <person name="Zou Y."/>
            <person name="Xue W."/>
            <person name="Luo G."/>
        </authorList>
    </citation>
    <scope>NUCLEOTIDE SEQUENCE [LARGE SCALE GENOMIC DNA]</scope>
    <source>
        <strain evidence="2 3">AF24-29</strain>
    </source>
</reference>
<feature type="transmembrane region" description="Helical" evidence="1">
    <location>
        <begin position="328"/>
        <end position="345"/>
    </location>
</feature>
<dbReference type="Pfam" id="PF09586">
    <property type="entry name" value="YfhO"/>
    <property type="match status" value="2"/>
</dbReference>
<keyword evidence="1" id="KW-0812">Transmembrane</keyword>
<feature type="transmembrane region" description="Helical" evidence="1">
    <location>
        <begin position="180"/>
        <end position="207"/>
    </location>
</feature>
<feature type="transmembrane region" description="Helical" evidence="1">
    <location>
        <begin position="7"/>
        <end position="28"/>
    </location>
</feature>
<keyword evidence="3" id="KW-1185">Reference proteome</keyword>
<sequence length="770" mass="89870">MLIKRNKLVLLSAIIILISLIIFSPYLINNMPLTYGTDIKPQWFEFYTEFKNLIIQFFETKQLPFYSWNLFLGNNFFASKSYYLMGDIFSYIGLLIPMNFFDVAQILEVIKFLVSGWTMYYLLGCYKHNTKVKFIGSIAYTFSSWAIFYSGQLSFLSFYCWMPLYFASIELYLRKGKKLMFPFICMILLFTNFYFFYTLSFFTPIYYIYRYSLLKDNFKNFIKDTLVLIGCYLLGVFMTGVLTLPTMAYILQNDRVGQFSLKLFFEQPSIYLHELCARLVPNYIYIYRTNVFETTAHTTRELCLYSGTLTAVLLPQIFSDKDKNFRKVTLIFYVILNLFLLFPFLSSMAHGFSDPTFRWTMILILVQISTVCHYLENINQLNIKNLKITMGISIFVLIAVIPLTVFLSKGNTISAYRNQILLFLSAIIFLVINTWLLLNKKSYIWLLTVLCIEYSISGFTLYYSRMRSEGITYEFIESVTHVLQEKDNDLNAFLENIEPINYLQYYRTYIPLESIYWNFSHNMSLMVQLQGTMTYDSTYAPSFNKMKEIALEVKDYDSEWIFNIKNPDILQFLSVKYAIVTNPSELPEGLSWRLLTDNYRSGLLVYRNDDYRSLGTTYNQISTYEEIESAKLITHLSDIVACESSDLMEIQNMMNSNHSVELENIAYQGNYLTGTCNTDESSFLVLSLPYDEGWRVFVNGQNVKTYSVNGGFVGFGIEAGNNQIEMYFTPVGFKQGAIISLIGIMGYVALIIHEKLKTRNSRRYKNEQSI</sequence>
<organism evidence="2 3">
    <name type="scientific">Holdemania filiformis</name>
    <dbReference type="NCBI Taxonomy" id="61171"/>
    <lineage>
        <taxon>Bacteria</taxon>
        <taxon>Bacillati</taxon>
        <taxon>Bacillota</taxon>
        <taxon>Erysipelotrichia</taxon>
        <taxon>Erysipelotrichales</taxon>
        <taxon>Erysipelotrichaceae</taxon>
        <taxon>Holdemania</taxon>
    </lineage>
</organism>
<feature type="transmembrane region" description="Helical" evidence="1">
    <location>
        <begin position="388"/>
        <end position="408"/>
    </location>
</feature>
<dbReference type="PANTHER" id="PTHR38454:SF1">
    <property type="entry name" value="INTEGRAL MEMBRANE PROTEIN"/>
    <property type="match status" value="1"/>
</dbReference>
<gene>
    <name evidence="2" type="ORF">DWY25_13950</name>
</gene>
<comment type="caution">
    <text evidence="2">The sequence shown here is derived from an EMBL/GenBank/DDBJ whole genome shotgun (WGS) entry which is preliminary data.</text>
</comment>
<dbReference type="AlphaFoldDB" id="A0A412FRA7"/>
<feature type="transmembrane region" description="Helical" evidence="1">
    <location>
        <begin position="155"/>
        <end position="173"/>
    </location>
</feature>
<feature type="transmembrane region" description="Helical" evidence="1">
    <location>
        <begin position="736"/>
        <end position="753"/>
    </location>
</feature>
<proteinExistence type="predicted"/>
<feature type="transmembrane region" description="Helical" evidence="1">
    <location>
        <begin position="357"/>
        <end position="376"/>
    </location>
</feature>
<keyword evidence="1" id="KW-0472">Membrane</keyword>
<protein>
    <recommendedName>
        <fullName evidence="4">YfhO family protein</fullName>
    </recommendedName>
</protein>
<feature type="transmembrane region" description="Helical" evidence="1">
    <location>
        <begin position="227"/>
        <end position="251"/>
    </location>
</feature>
<name>A0A412FRA7_9FIRM</name>
<dbReference type="InterPro" id="IPR018580">
    <property type="entry name" value="Uncharacterised_YfhO"/>
</dbReference>
<dbReference type="EMBL" id="QRUP01000020">
    <property type="protein sequence ID" value="RGR70690.1"/>
    <property type="molecule type" value="Genomic_DNA"/>
</dbReference>
<dbReference type="RefSeq" id="WP_117895751.1">
    <property type="nucleotide sequence ID" value="NZ_CABJCV010000020.1"/>
</dbReference>
<dbReference type="PANTHER" id="PTHR38454">
    <property type="entry name" value="INTEGRAL MEMBRANE PROTEIN-RELATED"/>
    <property type="match status" value="1"/>
</dbReference>
<feature type="transmembrane region" description="Helical" evidence="1">
    <location>
        <begin position="443"/>
        <end position="463"/>
    </location>
</feature>